<evidence type="ECO:0000313" key="5">
    <source>
        <dbReference type="Proteomes" id="UP000789342"/>
    </source>
</evidence>
<gene>
    <name evidence="4" type="ORF">AMORRO_LOCUS37</name>
</gene>
<dbReference type="GO" id="GO:0015986">
    <property type="term" value="P:proton motive force-driven ATP synthesis"/>
    <property type="evidence" value="ECO:0007669"/>
    <property type="project" value="TreeGrafter"/>
</dbReference>
<keyword evidence="2" id="KW-0496">Mitochondrion</keyword>
<dbReference type="InterPro" id="IPR021278">
    <property type="entry name" value="ATP19"/>
</dbReference>
<evidence type="ECO:0000256" key="1">
    <source>
        <dbReference type="ARBA" id="ARBA00004325"/>
    </source>
</evidence>
<keyword evidence="3" id="KW-0472">Membrane</keyword>
<dbReference type="GO" id="GO:0031966">
    <property type="term" value="C:mitochondrial membrane"/>
    <property type="evidence" value="ECO:0007669"/>
    <property type="project" value="UniProtKB-SubCell"/>
</dbReference>
<keyword evidence="5" id="KW-1185">Reference proteome</keyword>
<evidence type="ECO:0000256" key="2">
    <source>
        <dbReference type="ARBA" id="ARBA00023128"/>
    </source>
</evidence>
<dbReference type="PANTHER" id="PTHR28074">
    <property type="entry name" value="ATP SYNTHASE SUBUNIT K, MITOCHONDRIAL"/>
    <property type="match status" value="1"/>
</dbReference>
<evidence type="ECO:0000256" key="3">
    <source>
        <dbReference type="ARBA" id="ARBA00023136"/>
    </source>
</evidence>
<dbReference type="AlphaFoldDB" id="A0A9N8V061"/>
<name>A0A9N8V061_9GLOM</name>
<organism evidence="4 5">
    <name type="scientific">Acaulospora morrowiae</name>
    <dbReference type="NCBI Taxonomy" id="94023"/>
    <lineage>
        <taxon>Eukaryota</taxon>
        <taxon>Fungi</taxon>
        <taxon>Fungi incertae sedis</taxon>
        <taxon>Mucoromycota</taxon>
        <taxon>Glomeromycotina</taxon>
        <taxon>Glomeromycetes</taxon>
        <taxon>Diversisporales</taxon>
        <taxon>Acaulosporaceae</taxon>
        <taxon>Acaulospora</taxon>
    </lineage>
</organism>
<sequence>MAGGTAYYVIAVCGKMLTLNLLPSIKSQLALATFSTLGLGIFAARKWQARKSSPLTTPPINSSSPEEEAFIQEFIKIAEEDEKKHH</sequence>
<dbReference type="OrthoDB" id="2094445at2759"/>
<evidence type="ECO:0000313" key="4">
    <source>
        <dbReference type="EMBL" id="CAG8437738.1"/>
    </source>
</evidence>
<comment type="subcellular location">
    <subcellularLocation>
        <location evidence="1">Mitochondrion membrane</location>
    </subcellularLocation>
</comment>
<protein>
    <submittedName>
        <fullName evidence="4">15271_t:CDS:1</fullName>
    </submittedName>
</protein>
<comment type="caution">
    <text evidence="4">The sequence shown here is derived from an EMBL/GenBank/DDBJ whole genome shotgun (WGS) entry which is preliminary data.</text>
</comment>
<reference evidence="4" key="1">
    <citation type="submission" date="2021-06" db="EMBL/GenBank/DDBJ databases">
        <authorList>
            <person name="Kallberg Y."/>
            <person name="Tangrot J."/>
            <person name="Rosling A."/>
        </authorList>
    </citation>
    <scope>NUCLEOTIDE SEQUENCE</scope>
    <source>
        <strain evidence="4">CL551</strain>
    </source>
</reference>
<proteinExistence type="predicted"/>
<accession>A0A9N8V061</accession>
<dbReference type="EMBL" id="CAJVPV010000008">
    <property type="protein sequence ID" value="CAG8437738.1"/>
    <property type="molecule type" value="Genomic_DNA"/>
</dbReference>
<dbReference type="Proteomes" id="UP000789342">
    <property type="component" value="Unassembled WGS sequence"/>
</dbReference>
<dbReference type="Pfam" id="PF11022">
    <property type="entry name" value="ATP19"/>
    <property type="match status" value="1"/>
</dbReference>
<dbReference type="PANTHER" id="PTHR28074:SF1">
    <property type="entry name" value="ATP SYNTHASE SUBUNIT K, MITOCHONDRIAL"/>
    <property type="match status" value="1"/>
</dbReference>